<dbReference type="EMBL" id="LAZR01001323">
    <property type="protein sequence ID" value="KKN46568.1"/>
    <property type="molecule type" value="Genomic_DNA"/>
</dbReference>
<sequence length="483" mass="53468">MEKTDVSRNQLITELLRIGHGDLSIYNNIGLKAVASESELFAHLMAWNAKKGEVRDSKTAFPVLALRGAPDDELYENAIAHLCQLDPRNLLKAIYYHRTLPALNGTGVGQTLKKNVKRYIQVREQNRGWWDKTVLQHRKSMKALYALFHVQPRPFAQKILFQGVYPPNSIFTAVKQLKNMDVQEAAGTILNKKIPFTIAVGALGGIKDKPDIILALLERMSGAELITNTKMLKRFGVFESPTLKSAYDSAIERTKKDKVSTLKAGKAASAVTDKKASGKLKQIQEDRLAQLGGIEGDWLVLGDKSGSMGTSIEVAKQIASLIAQQVKGSVHLVFFDTSPTYYDVTNKTLDEIQAMTSRIQAIGGTSIGCGLDLIYNKGIIINGIAICSDGGDNTKSEFHQSYPKYAAKFGMEPTVYHFYVPGDQDALTANCNNARILVERFDLGQNVDYVSLPQIILTMRENRYQLVQEILDVPLLTLNEVFG</sequence>
<proteinExistence type="predicted"/>
<dbReference type="Gene3D" id="3.40.50.410">
    <property type="entry name" value="von Willebrand factor, type A domain"/>
    <property type="match status" value="1"/>
</dbReference>
<organism evidence="1">
    <name type="scientific">marine sediment metagenome</name>
    <dbReference type="NCBI Taxonomy" id="412755"/>
    <lineage>
        <taxon>unclassified sequences</taxon>
        <taxon>metagenomes</taxon>
        <taxon>ecological metagenomes</taxon>
    </lineage>
</organism>
<protein>
    <recommendedName>
        <fullName evidence="2">VWFA domain-containing protein</fullName>
    </recommendedName>
</protein>
<gene>
    <name evidence="1" type="ORF">LCGC14_0671640</name>
</gene>
<accession>A0A0F9TYT2</accession>
<dbReference type="InterPro" id="IPR036465">
    <property type="entry name" value="vWFA_dom_sf"/>
</dbReference>
<dbReference type="SUPFAM" id="SSF53300">
    <property type="entry name" value="vWA-like"/>
    <property type="match status" value="1"/>
</dbReference>
<dbReference type="AlphaFoldDB" id="A0A0F9TYT2"/>
<dbReference type="CDD" id="cd00198">
    <property type="entry name" value="vWFA"/>
    <property type="match status" value="1"/>
</dbReference>
<dbReference type="InterPro" id="IPR037214">
    <property type="entry name" value="TROVE_dom_sf"/>
</dbReference>
<name>A0A0F9TYT2_9ZZZZ</name>
<reference evidence="1" key="1">
    <citation type="journal article" date="2015" name="Nature">
        <title>Complex archaea that bridge the gap between prokaryotes and eukaryotes.</title>
        <authorList>
            <person name="Spang A."/>
            <person name="Saw J.H."/>
            <person name="Jorgensen S.L."/>
            <person name="Zaremba-Niedzwiedzka K."/>
            <person name="Martijn J."/>
            <person name="Lind A.E."/>
            <person name="van Eijk R."/>
            <person name="Schleper C."/>
            <person name="Guy L."/>
            <person name="Ettema T.J."/>
        </authorList>
    </citation>
    <scope>NUCLEOTIDE SEQUENCE</scope>
</reference>
<comment type="caution">
    <text evidence="1">The sequence shown here is derived from an EMBL/GenBank/DDBJ whole genome shotgun (WGS) entry which is preliminary data.</text>
</comment>
<evidence type="ECO:0000313" key="1">
    <source>
        <dbReference type="EMBL" id="KKN46568.1"/>
    </source>
</evidence>
<dbReference type="SUPFAM" id="SSF140864">
    <property type="entry name" value="TROVE domain-like"/>
    <property type="match status" value="1"/>
</dbReference>
<evidence type="ECO:0008006" key="2">
    <source>
        <dbReference type="Google" id="ProtNLM"/>
    </source>
</evidence>